<dbReference type="KEGG" id="vg:55601547"/>
<name>A0A1J0GW48_9CAUD</name>
<feature type="compositionally biased region" description="Low complexity" evidence="1">
    <location>
        <begin position="235"/>
        <end position="247"/>
    </location>
</feature>
<evidence type="ECO:0000256" key="1">
    <source>
        <dbReference type="SAM" id="MobiDB-lite"/>
    </source>
</evidence>
<dbReference type="GeneID" id="55601547"/>
<feature type="region of interest" description="Disordered" evidence="1">
    <location>
        <begin position="234"/>
        <end position="258"/>
    </location>
</feature>
<dbReference type="RefSeq" id="YP_009831858.1">
    <property type="nucleotide sequence ID" value="NC_048650.1"/>
</dbReference>
<feature type="compositionally biased region" description="Pro residues" evidence="1">
    <location>
        <begin position="248"/>
        <end position="258"/>
    </location>
</feature>
<evidence type="ECO:0000313" key="2">
    <source>
        <dbReference type="EMBL" id="APC46395.1"/>
    </source>
</evidence>
<protein>
    <submittedName>
        <fullName evidence="2">Late control D protein</fullName>
    </submittedName>
</protein>
<dbReference type="EMBL" id="KX925554">
    <property type="protein sequence ID" value="APC46395.1"/>
    <property type="molecule type" value="Genomic_DNA"/>
</dbReference>
<organism evidence="2 3">
    <name type="scientific">Streptomyces phage BRock</name>
    <dbReference type="NCBI Taxonomy" id="1913591"/>
    <lineage>
        <taxon>Viruses</taxon>
        <taxon>Duplodnaviria</taxon>
        <taxon>Heunggongvirae</taxon>
        <taxon>Uroviricota</taxon>
        <taxon>Caudoviricetes</taxon>
        <taxon>Borockvirus</taxon>
        <taxon>Borockvirus brock</taxon>
    </lineage>
</organism>
<keyword evidence="3" id="KW-1185">Reference proteome</keyword>
<accession>A0A1J0GW48</accession>
<sequence length="258" mass="28019">MPKIPIAGQEYAPLKGQPGYTAVENPKFDPRILNIPFKQVTQGYGGTKDSTLYRGAMVAKDLMDGVQYKVNFLYNPSTISESRSLDINNPTLPPDKRNVGDTGDYQTGLATTISFSLLFDRTYELWDSKYQGTDVGTYGVQVDTNAFYNITGINRPQVVPGVRGGREQNLIVQGPMFANPMNLYFGYGSPGSLSYFGYVGGLSITYTHFSQQMVPSRCAIGVNFILMTETYGSATSDTSTTTTTTTPSPSPGPTPSPS</sequence>
<dbReference type="Proteomes" id="UP000224898">
    <property type="component" value="Segment"/>
</dbReference>
<proteinExistence type="predicted"/>
<reference evidence="2 3" key="1">
    <citation type="submission" date="2016-09" db="EMBL/GenBank/DDBJ databases">
        <title>Complete Genome Sequence of Streptomyces 5a phage BRock.</title>
        <authorList>
            <person name="Crossman A."/>
            <person name="Baron S."/>
            <person name="Jamdagni P."/>
            <person name="Khatri P."/>
            <person name="Sharma D."/>
            <person name="Pandey M."/>
            <person name="Goyal S."/>
            <person name="Kumar S."/>
            <person name="Phogat A."/>
            <person name="Chawla G."/>
            <person name="Pasricha M."/>
            <person name="Gupta K."/>
            <person name="Bazzad D."/>
            <person name="Aggarwal V."/>
            <person name="Poughat A."/>
            <person name="Singh K."/>
            <person name="Rana P."/>
            <person name="Gautam R."/>
            <person name="Sharma V."/>
            <person name="Tyagi D."/>
            <person name="Shahi A."/>
            <person name="Jangra N."/>
            <person name="Malik M."/>
            <person name="Sidhu P.K."/>
            <person name="Malik S."/>
            <person name="Ghalyan Y."/>
            <person name="Sharma S.S."/>
            <person name="Malik A."/>
            <person name="Chuttani R."/>
            <person name="Bamal N."/>
            <person name="Bhadula D."/>
            <person name="Batra A."/>
            <person name="Temple L."/>
            <person name="Nehra K."/>
        </authorList>
    </citation>
    <scope>NUCLEOTIDE SEQUENCE [LARGE SCALE GENOMIC DNA]</scope>
</reference>
<evidence type="ECO:0000313" key="3">
    <source>
        <dbReference type="Proteomes" id="UP000224898"/>
    </source>
</evidence>